<dbReference type="PANTHER" id="PTHR13947">
    <property type="entry name" value="GNAT FAMILY N-ACETYLTRANSFERASE"/>
    <property type="match status" value="1"/>
</dbReference>
<comment type="caution">
    <text evidence="5">The sequence shown here is derived from an EMBL/GenBank/DDBJ whole genome shotgun (WGS) entry which is preliminary data.</text>
</comment>
<evidence type="ECO:0000256" key="2">
    <source>
        <dbReference type="SAM" id="MobiDB-lite"/>
    </source>
</evidence>
<dbReference type="Proteomes" id="UP000727407">
    <property type="component" value="Unassembled WGS sequence"/>
</dbReference>
<feature type="domain" description="N-acetyltransferase" evidence="4">
    <location>
        <begin position="69"/>
        <end position="212"/>
    </location>
</feature>
<gene>
    <name evidence="5" type="primary">cmlo</name>
    <name evidence="5" type="ORF">DAT39_017049</name>
</gene>
<dbReference type="CDD" id="cd04301">
    <property type="entry name" value="NAT_SF"/>
    <property type="match status" value="2"/>
</dbReference>
<protein>
    <submittedName>
        <fullName evidence="5">Putative N-acetyltransferase CML1</fullName>
    </submittedName>
</protein>
<evidence type="ECO:0000259" key="4">
    <source>
        <dbReference type="PROSITE" id="PS51186"/>
    </source>
</evidence>
<dbReference type="InterPro" id="IPR000182">
    <property type="entry name" value="GNAT_dom"/>
</dbReference>
<keyword evidence="3" id="KW-1133">Transmembrane helix</keyword>
<feature type="transmembrane region" description="Helical" evidence="3">
    <location>
        <begin position="235"/>
        <end position="263"/>
    </location>
</feature>
<evidence type="ECO:0000256" key="3">
    <source>
        <dbReference type="SAM" id="Phobius"/>
    </source>
</evidence>
<keyword evidence="3" id="KW-0472">Membrane</keyword>
<keyword evidence="3" id="KW-0812">Transmembrane</keyword>
<reference evidence="5" key="1">
    <citation type="submission" date="2020-07" db="EMBL/GenBank/DDBJ databases">
        <title>Clarias magur genome sequencing, assembly and annotation.</title>
        <authorList>
            <person name="Kushwaha B."/>
            <person name="Kumar R."/>
            <person name="Das P."/>
            <person name="Joshi C.G."/>
            <person name="Kumar D."/>
            <person name="Nagpure N.S."/>
            <person name="Pandey M."/>
            <person name="Agarwal S."/>
            <person name="Srivastava S."/>
            <person name="Singh M."/>
            <person name="Sahoo L."/>
            <person name="Jayasankar P."/>
            <person name="Meher P.K."/>
            <person name="Koringa P.G."/>
            <person name="Iquebal M.A."/>
            <person name="Das S.P."/>
            <person name="Bit A."/>
            <person name="Patnaik S."/>
            <person name="Patel N."/>
            <person name="Shah T.M."/>
            <person name="Hinsu A."/>
            <person name="Jena J.K."/>
        </authorList>
    </citation>
    <scope>NUCLEOTIDE SEQUENCE</scope>
    <source>
        <strain evidence="5">CIFAMagur01</strain>
        <tissue evidence="5">Testis</tissue>
    </source>
</reference>
<feature type="compositionally biased region" description="Basic and acidic residues" evidence="2">
    <location>
        <begin position="429"/>
        <end position="442"/>
    </location>
</feature>
<feature type="domain" description="N-acetyltransferase" evidence="4">
    <location>
        <begin position="260"/>
        <end position="412"/>
    </location>
</feature>
<keyword evidence="6" id="KW-1185">Reference proteome</keyword>
<dbReference type="GO" id="GO:0008080">
    <property type="term" value="F:N-acetyltransferase activity"/>
    <property type="evidence" value="ECO:0007669"/>
    <property type="project" value="InterPro"/>
</dbReference>
<dbReference type="InterPro" id="IPR016181">
    <property type="entry name" value="Acyl_CoA_acyltransferase"/>
</dbReference>
<evidence type="ECO:0000313" key="6">
    <source>
        <dbReference type="Proteomes" id="UP000727407"/>
    </source>
</evidence>
<dbReference type="EMBL" id="QNUK01000444">
    <property type="protein sequence ID" value="KAF5893235.1"/>
    <property type="molecule type" value="Genomic_DNA"/>
</dbReference>
<dbReference type="Pfam" id="PF00583">
    <property type="entry name" value="Acetyltransf_1"/>
    <property type="match status" value="2"/>
</dbReference>
<proteinExistence type="predicted"/>
<dbReference type="PANTHER" id="PTHR13947:SF60">
    <property type="entry name" value="N-ACETYLTRANSFERASE DOMAIN-CONTAINING PROTEIN"/>
    <property type="match status" value="1"/>
</dbReference>
<dbReference type="Gene3D" id="3.40.630.30">
    <property type="match status" value="2"/>
</dbReference>
<dbReference type="PROSITE" id="PS51186">
    <property type="entry name" value="GNAT"/>
    <property type="match status" value="2"/>
</dbReference>
<evidence type="ECO:0000256" key="1">
    <source>
        <dbReference type="ARBA" id="ARBA00022679"/>
    </source>
</evidence>
<name>A0A8J4XBY1_CLAMG</name>
<feature type="transmembrane region" description="Helical" evidence="3">
    <location>
        <begin position="44"/>
        <end position="74"/>
    </location>
</feature>
<sequence>MAELQIRRYEDRDEEEVKEVFTLGMFEHVPSSCMHVLKQPHVQMLLACLFCALLASSKSILLPVLAVALLLAAGRQGISHMFYRYIEESMRKDLNSVRKTYMEGVNSCFWVAEWQGRVVGTVACLPAEQNAGCLELKRMSVRQSHRRRGIAKALCDTVAEFARLRGFPAVVLATSVVQTDAQKLYGRLGYEKMWYQIREYQDSDYSSVRELYSTSFREHEGAVCVLTLKQRWVQIALLGLSILFLFLFGSVLASVLCLSGVLLAGRFAVFCLFEQGVQLGLREDLQDIRASYMHPGKISCFWVAESKGSLLGTVGILPCVTEPGAWELKRISVRKGFWQRGLAKALCLTTLQFAARNKVERVVLFTSLSCVTLKQACSRRERLNREATFLQLAALNEHQAAVLAFSWIRLLSAGPRADSKSHPAITGMERGDRGMCDGRQGR</sequence>
<organism evidence="5 6">
    <name type="scientific">Clarias magur</name>
    <name type="common">Asian catfish</name>
    <name type="synonym">Macropteronotus magur</name>
    <dbReference type="NCBI Taxonomy" id="1594786"/>
    <lineage>
        <taxon>Eukaryota</taxon>
        <taxon>Metazoa</taxon>
        <taxon>Chordata</taxon>
        <taxon>Craniata</taxon>
        <taxon>Vertebrata</taxon>
        <taxon>Euteleostomi</taxon>
        <taxon>Actinopterygii</taxon>
        <taxon>Neopterygii</taxon>
        <taxon>Teleostei</taxon>
        <taxon>Ostariophysi</taxon>
        <taxon>Siluriformes</taxon>
        <taxon>Clariidae</taxon>
        <taxon>Clarias</taxon>
    </lineage>
</organism>
<dbReference type="OrthoDB" id="41532at2759"/>
<keyword evidence="1" id="KW-0808">Transferase</keyword>
<accession>A0A8J4XBY1</accession>
<dbReference type="AlphaFoldDB" id="A0A8J4XBY1"/>
<dbReference type="InterPro" id="IPR050769">
    <property type="entry name" value="NAT_camello-type"/>
</dbReference>
<feature type="region of interest" description="Disordered" evidence="2">
    <location>
        <begin position="416"/>
        <end position="442"/>
    </location>
</feature>
<evidence type="ECO:0000313" key="5">
    <source>
        <dbReference type="EMBL" id="KAF5893235.1"/>
    </source>
</evidence>
<dbReference type="SUPFAM" id="SSF55729">
    <property type="entry name" value="Acyl-CoA N-acyltransferases (Nat)"/>
    <property type="match status" value="2"/>
</dbReference>